<dbReference type="AlphaFoldDB" id="A0A9X1V5V0"/>
<dbReference type="PROSITE" id="PS51257">
    <property type="entry name" value="PROKAR_LIPOPROTEIN"/>
    <property type="match status" value="1"/>
</dbReference>
<feature type="chain" id="PRO_5040879885" evidence="1">
    <location>
        <begin position="30"/>
        <end position="541"/>
    </location>
</feature>
<accession>A0A9X1V5V0</accession>
<dbReference type="RefSeq" id="WP_241711818.1">
    <property type="nucleotide sequence ID" value="NZ_JALBUF010000001.1"/>
</dbReference>
<dbReference type="EMBL" id="JALBUF010000001">
    <property type="protein sequence ID" value="MCI0182206.1"/>
    <property type="molecule type" value="Genomic_DNA"/>
</dbReference>
<keyword evidence="1" id="KW-0732">Signal</keyword>
<sequence length="541" mass="59052">MRKKRTSMITTLMAISTVACLALPKQTYAATGTSDLSTQIALNGTTIETAMHIAVNDPWTHHLTSWLPIYYLNEAMQHMQVSGTWNGTTHVWNLTPNTKRFVLHMHSLPTSRTMAQNEMAIAIHSVIIEYAPKRVALDPYSGVMTTYVPVYYIEQALAHLSVQSSWNGTDWDMRATTVQITPSLPLQGLFMINQEDGWGLSGHHIWRTTNGGLTWNNASPLPFSTVRLGDNPIYKVRGGGADFLTASDAWIVQQTMNTQGQYVDTRVDYTTTGGRTWHATTIPVAGYGASLSFVNAQDGWLMVDIGAAAGSEGVKLFHTTNGGVSWELSATGDMNHTAIPFGGNKNGIAFSTPTHGFMTGENALYGFAWLYQSTNAGMSFTRQRLAIPSSQNHSPLNIFPPQFFGQHGILPVLNGLGGLMIYDTTNDGESWSPTALLQPSGTHNQVQFVDPINQQTIYVLDTKTNRQSNAMVSGTLYVTHNGGSTWSKVQSGSEFAQAEQVDFVSSQDGYLLTGSPGSTSVVFHTTDGGYMWTPMSPTVNR</sequence>
<dbReference type="SUPFAM" id="SSF110296">
    <property type="entry name" value="Oligoxyloglucan reducing end-specific cellobiohydrolase"/>
    <property type="match status" value="2"/>
</dbReference>
<dbReference type="Proteomes" id="UP001139263">
    <property type="component" value="Unassembled WGS sequence"/>
</dbReference>
<organism evidence="2 3">
    <name type="scientific">Sulfoacidibacillus ferrooxidans</name>
    <dbReference type="NCBI Taxonomy" id="2005001"/>
    <lineage>
        <taxon>Bacteria</taxon>
        <taxon>Bacillati</taxon>
        <taxon>Bacillota</taxon>
        <taxon>Bacilli</taxon>
        <taxon>Bacillales</taxon>
        <taxon>Alicyclobacillaceae</taxon>
        <taxon>Sulfoacidibacillus</taxon>
    </lineage>
</organism>
<protein>
    <submittedName>
        <fullName evidence="2">Ycf48-like protein</fullName>
    </submittedName>
</protein>
<keyword evidence="3" id="KW-1185">Reference proteome</keyword>
<evidence type="ECO:0000313" key="2">
    <source>
        <dbReference type="EMBL" id="MCI0182206.1"/>
    </source>
</evidence>
<dbReference type="Gene3D" id="2.130.10.10">
    <property type="entry name" value="YVTN repeat-like/Quinoprotein amine dehydrogenase"/>
    <property type="match status" value="2"/>
</dbReference>
<feature type="signal peptide" evidence="1">
    <location>
        <begin position="1"/>
        <end position="29"/>
    </location>
</feature>
<name>A0A9X1V5V0_9BACL</name>
<reference evidence="2" key="1">
    <citation type="submission" date="2022-03" db="EMBL/GenBank/DDBJ databases">
        <title>Draft Genome Sequence of Firmicute Strain S0AB, a Heterotrophic Iron/Sulfur-Oxidizing Extreme Acidophile.</title>
        <authorList>
            <person name="Vergara E."/>
            <person name="Pakostova E."/>
            <person name="Johnson D.B."/>
            <person name="Holmes D.S."/>
        </authorList>
    </citation>
    <scope>NUCLEOTIDE SEQUENCE</scope>
    <source>
        <strain evidence="2">S0AB</strain>
    </source>
</reference>
<evidence type="ECO:0000256" key="1">
    <source>
        <dbReference type="SAM" id="SignalP"/>
    </source>
</evidence>
<gene>
    <name evidence="2" type="primary">hcf136_1</name>
    <name evidence="2" type="ORF">MM817_00462</name>
</gene>
<dbReference type="CDD" id="cd15482">
    <property type="entry name" value="Sialidase_non-viral"/>
    <property type="match status" value="1"/>
</dbReference>
<dbReference type="InterPro" id="IPR015943">
    <property type="entry name" value="WD40/YVTN_repeat-like_dom_sf"/>
</dbReference>
<evidence type="ECO:0000313" key="3">
    <source>
        <dbReference type="Proteomes" id="UP001139263"/>
    </source>
</evidence>
<comment type="caution">
    <text evidence="2">The sequence shown here is derived from an EMBL/GenBank/DDBJ whole genome shotgun (WGS) entry which is preliminary data.</text>
</comment>
<proteinExistence type="predicted"/>